<dbReference type="Pfam" id="PF04303">
    <property type="entry name" value="PrpF"/>
    <property type="match status" value="1"/>
</dbReference>
<comment type="similarity">
    <text evidence="1">Belongs to the PrpF family.</text>
</comment>
<evidence type="ECO:0000313" key="3">
    <source>
        <dbReference type="EMBL" id="MDN0073527.1"/>
    </source>
</evidence>
<evidence type="ECO:0000313" key="4">
    <source>
        <dbReference type="Proteomes" id="UP001168540"/>
    </source>
</evidence>
<dbReference type="EMBL" id="JAUEDK010000002">
    <property type="protein sequence ID" value="MDN0073527.1"/>
    <property type="molecule type" value="Genomic_DNA"/>
</dbReference>
<keyword evidence="2" id="KW-0413">Isomerase</keyword>
<sequence>MTSLFQLKSTLMRGGTSKGLFFASHQLPDDPALLERLFIRALGSPDPYGKQIDGVGTGISTTSKVAIIGPSARPDCDIDYLFGHVAIGEARVDWSGSCGNLTAAVPLFALMERIIPVKNGLAEVRIWQANIGKKIIATLEVRDGEPLWVGEYHIDGVAFPGAPVTLRFIDPAGGASGKLFPTGRVCEELTLPDGEHLSATLIDAGNPTVFVRATDLGLSGFETAEQLSSEMLTRLEALRAAGALAMGLVDSLEAAAAQPATPKISFVGEASDEGCALNGRILSMGRLHHAYTGTGAIALAAAAAIKGTVVAETIGQPWRGKPLTFSHASGRQTLEALVSRQGRGWRIDEVVMTRTARPLMRGEVFIPLD</sequence>
<dbReference type="SUPFAM" id="SSF54506">
    <property type="entry name" value="Diaminopimelate epimerase-like"/>
    <property type="match status" value="2"/>
</dbReference>
<organism evidence="3 4">
    <name type="scientific">Crenobacter oryzisoli</name>
    <dbReference type="NCBI Taxonomy" id="3056844"/>
    <lineage>
        <taxon>Bacteria</taxon>
        <taxon>Pseudomonadati</taxon>
        <taxon>Pseudomonadota</taxon>
        <taxon>Betaproteobacteria</taxon>
        <taxon>Neisseriales</taxon>
        <taxon>Neisseriaceae</taxon>
        <taxon>Crenobacter</taxon>
    </lineage>
</organism>
<proteinExistence type="inferred from homology"/>
<dbReference type="PANTHER" id="PTHR43709:SF2">
    <property type="entry name" value="DUF453 DOMAIN PROTEIN (AFU_ORTHOLOGUE AFUA_6G00360)"/>
    <property type="match status" value="1"/>
</dbReference>
<evidence type="ECO:0000256" key="1">
    <source>
        <dbReference type="ARBA" id="ARBA00007673"/>
    </source>
</evidence>
<evidence type="ECO:0000256" key="2">
    <source>
        <dbReference type="ARBA" id="ARBA00023235"/>
    </source>
</evidence>
<gene>
    <name evidence="3" type="ORF">QU481_01260</name>
</gene>
<name>A0ABT7XIB2_9NEIS</name>
<dbReference type="PANTHER" id="PTHR43709">
    <property type="entry name" value="ACONITATE ISOMERASE-RELATED"/>
    <property type="match status" value="1"/>
</dbReference>
<dbReference type="Proteomes" id="UP001168540">
    <property type="component" value="Unassembled WGS sequence"/>
</dbReference>
<comment type="caution">
    <text evidence="3">The sequence shown here is derived from an EMBL/GenBank/DDBJ whole genome shotgun (WGS) entry which is preliminary data.</text>
</comment>
<accession>A0ABT7XIB2</accession>
<protein>
    <submittedName>
        <fullName evidence="3">PrpF domain-containing protein</fullName>
    </submittedName>
</protein>
<reference evidence="3" key="1">
    <citation type="submission" date="2023-06" db="EMBL/GenBank/DDBJ databases">
        <authorList>
            <person name="Zhang S."/>
        </authorList>
    </citation>
    <scope>NUCLEOTIDE SEQUENCE</scope>
    <source>
        <strain evidence="3">SG2303</strain>
    </source>
</reference>
<dbReference type="RefSeq" id="WP_289828053.1">
    <property type="nucleotide sequence ID" value="NZ_JAUEDK010000002.1"/>
</dbReference>
<keyword evidence="4" id="KW-1185">Reference proteome</keyword>
<dbReference type="Gene3D" id="3.10.310.10">
    <property type="entry name" value="Diaminopimelate Epimerase, Chain A, domain 1"/>
    <property type="match status" value="2"/>
</dbReference>
<dbReference type="InterPro" id="IPR007400">
    <property type="entry name" value="PrpF-like"/>
</dbReference>